<dbReference type="GO" id="GO:0003950">
    <property type="term" value="F:NAD+ poly-ADP-ribosyltransferase activity"/>
    <property type="evidence" value="ECO:0007669"/>
    <property type="project" value="InterPro"/>
</dbReference>
<evidence type="ECO:0000256" key="2">
    <source>
        <dbReference type="ARBA" id="ARBA00022737"/>
    </source>
</evidence>
<dbReference type="InterPro" id="IPR045055">
    <property type="entry name" value="DNA2/NAM7-like"/>
</dbReference>
<keyword evidence="3" id="KW-0863">Zinc-finger</keyword>
<name>A0A835YPP4_9STRA</name>
<evidence type="ECO:0000256" key="1">
    <source>
        <dbReference type="ARBA" id="ARBA00022723"/>
    </source>
</evidence>
<dbReference type="GO" id="GO:0031380">
    <property type="term" value="C:nuclear RNA-directed RNA polymerase complex"/>
    <property type="evidence" value="ECO:0007669"/>
    <property type="project" value="TreeGrafter"/>
</dbReference>
<dbReference type="Gene3D" id="3.90.228.10">
    <property type="match status" value="1"/>
</dbReference>
<keyword evidence="1" id="KW-0479">Metal-binding</keyword>
<comment type="caution">
    <text evidence="7">The sequence shown here is derived from an EMBL/GenBank/DDBJ whole genome shotgun (WGS) entry which is preliminary data.</text>
</comment>
<dbReference type="InterPro" id="IPR041679">
    <property type="entry name" value="DNA2/NAM7-like_C"/>
</dbReference>
<dbReference type="PANTHER" id="PTHR10887:SF341">
    <property type="entry name" value="NFX1-TYPE ZINC FINGER-CONTAINING PROTEIN 1"/>
    <property type="match status" value="1"/>
</dbReference>
<dbReference type="GO" id="GO:0008270">
    <property type="term" value="F:zinc ion binding"/>
    <property type="evidence" value="ECO:0007669"/>
    <property type="project" value="UniProtKB-KW"/>
</dbReference>
<feature type="domain" description="NF-X1-type" evidence="6">
    <location>
        <begin position="756"/>
        <end position="777"/>
    </location>
</feature>
<dbReference type="InterPro" id="IPR012317">
    <property type="entry name" value="Poly(ADP-ribose)pol_cat_dom"/>
</dbReference>
<dbReference type="SUPFAM" id="SSF56399">
    <property type="entry name" value="ADP-ribosylation"/>
    <property type="match status" value="1"/>
</dbReference>
<evidence type="ECO:0000256" key="4">
    <source>
        <dbReference type="ARBA" id="ARBA00022833"/>
    </source>
</evidence>
<dbReference type="Pfam" id="PF13087">
    <property type="entry name" value="AAA_12"/>
    <property type="match status" value="1"/>
</dbReference>
<keyword evidence="8" id="KW-1185">Reference proteome</keyword>
<evidence type="ECO:0000313" key="7">
    <source>
        <dbReference type="EMBL" id="KAG5177742.1"/>
    </source>
</evidence>
<keyword evidence="2" id="KW-0677">Repeat</keyword>
<dbReference type="Pfam" id="PF00644">
    <property type="entry name" value="PARP"/>
    <property type="match status" value="1"/>
</dbReference>
<dbReference type="InterPro" id="IPR027417">
    <property type="entry name" value="P-loop_NTPase"/>
</dbReference>
<dbReference type="Pfam" id="PF13086">
    <property type="entry name" value="AAA_11"/>
    <property type="match status" value="1"/>
</dbReference>
<dbReference type="EMBL" id="JAFCMP010000522">
    <property type="protein sequence ID" value="KAG5177742.1"/>
    <property type="molecule type" value="Genomic_DNA"/>
</dbReference>
<dbReference type="InterPro" id="IPR041677">
    <property type="entry name" value="DNA2/NAM7_AAA_11"/>
</dbReference>
<keyword evidence="4" id="KW-0862">Zinc</keyword>
<dbReference type="GO" id="GO:0004386">
    <property type="term" value="F:helicase activity"/>
    <property type="evidence" value="ECO:0007669"/>
    <property type="project" value="InterPro"/>
</dbReference>
<dbReference type="Gene3D" id="3.40.50.300">
    <property type="entry name" value="P-loop containing nucleotide triphosphate hydrolases"/>
    <property type="match status" value="2"/>
</dbReference>
<protein>
    <submittedName>
        <fullName evidence="7">AAA domain-containing protein</fullName>
    </submittedName>
</protein>
<feature type="compositionally biased region" description="Gly residues" evidence="5">
    <location>
        <begin position="1129"/>
        <end position="1144"/>
    </location>
</feature>
<dbReference type="InterPro" id="IPR000967">
    <property type="entry name" value="Znf_NFX1"/>
</dbReference>
<dbReference type="OrthoDB" id="46073at2759"/>
<dbReference type="InterPro" id="IPR047187">
    <property type="entry name" value="SF1_C_Upf1"/>
</dbReference>
<dbReference type="PANTHER" id="PTHR10887">
    <property type="entry name" value="DNA2/NAM7 HELICASE FAMILY"/>
    <property type="match status" value="1"/>
</dbReference>
<sequence length="1429" mass="152494">MVCLYAESPNPTSRTHQAALFGMVSSRDKHKLLPRSGGTGSMGISFGDSTEAALGLVGAQNVPLRLAMVCASYFVFRPVLKALQSMSSVPFEQEIVMKVPVPLNDNYLPQSVTLPRDILKKGHSRIVRRGERFDAAAVEAAATLDKSQCHLPLCHGRAAGKMFIGALIARTVLHNARPSAARAPKPTIVCICYTNHALDQFLEHLLKAGITRLARISGRSTCEALESHNLRALAKRAPRFSPADGRRHYDLKSDRQEVRHAANARSAELTALLHWNEIVTAVSDEWCKGAPSPPRMFADRAVLPLWQLDRQQRQHLLAQWRCALRKDKAAAAAEAVRRSEKLSAASQELRQRQDLAVLRDAQVVGVTTTKAAGLHALLEELAPTAVILEEAGEVLEAHALTAVSATAQQLIMIRDHKQLRPKVETHALTVEANRGHALKRSLFERLITAERCHKNSNLNKSRSSRALPHAKLAVQRRMRPEISALVRACTYPVLRDAESVLNRPALRGVARSVVFVTHCQPEGAKRGSGAGNWRSGGGGSGVGSDRIAEEPDTVSLSKVNGFEVELTVEVVRYLLQQGYRSEDVVVLTPYLGQMRKLKHALGAIGAFISDMDAADLRRESGASPTGVRRGVRVATVDNYQGEESDIIVASLVRSNAQGNNGFLREPERASVLLSRARNGLILIGNDETLRNCNSPRGRELWNKVLDLLSTATTPGLPIVCQRHPRDPPHLAATAAALRAAAPDGGCARPCGRRLKCGHACPLRCHPRPCAAVARCAEPCARAPLRCPRRHACPRRCWQACGRCEAAVDGIALPCGHGADGVPCWRADDVERVLCSVAVEHTIFTRSPAGVVCTCITSRMIFANHFTQAWRWCLCVLSAAVMSHMYIDIRFEPCGHTMDVPCAALRTGFARCAAPCGALLPCGHVCPGRCGDCCADAAHAACAMPCERTLGCGHECAAGCHGAEPGPSCQQQCSAPVCTHATSATACHDACAPCVMPCAWSCEHCGPCPLPCTLHAPTMQPALRQDAGLRPQVPGPLRGVIAKYQQHQERARRAPTKVIAEACPGALSKVAAARPAPDAAAAEAASSMAAALATDAASTALTAPLLDALLTQGELCAQLAVATASAAGRGGAGDGGSQIGGGSGGSSSSRALQDHDKVVQLARSALTEAMLSADERGGSSGLRVAARARLALARVHLARTPQQQVTSAGASVRVARSDIAAARRLLTWITERDEPSVAALHAQAAPLLNSLPPPPAAAADHDDSDAMPWCEERCEVKADGCVAGVYRVPATAVEGGAVTRDAEEFRKACGQFYHLLGTAAGTVTRVDVYETSKEVREAYQTKRHELSDQGKSADETWVFHGTRRENVERICAAGFKIGGRDSGVRVANGSSYGQGVYTATGPGTPMGYTDNNQARLCWSSGARGLYRLCT</sequence>
<proteinExistence type="predicted"/>
<dbReference type="FunFam" id="3.40.50.300:FF:001660">
    <property type="entry name" value="NF-X1 finger and helicase protein, putative"/>
    <property type="match status" value="1"/>
</dbReference>
<feature type="domain" description="NF-X1-type" evidence="6">
    <location>
        <begin position="951"/>
        <end position="970"/>
    </location>
</feature>
<dbReference type="SUPFAM" id="SSF52540">
    <property type="entry name" value="P-loop containing nucleoside triphosphate hydrolases"/>
    <property type="match status" value="1"/>
</dbReference>
<evidence type="ECO:0000313" key="8">
    <source>
        <dbReference type="Proteomes" id="UP000664859"/>
    </source>
</evidence>
<gene>
    <name evidence="7" type="ORF">JKP88DRAFT_248635</name>
</gene>
<dbReference type="CDD" id="cd18808">
    <property type="entry name" value="SF1_C_Upf1"/>
    <property type="match status" value="1"/>
</dbReference>
<dbReference type="CDD" id="cd06008">
    <property type="entry name" value="NF-X1-zinc-finger"/>
    <property type="match status" value="1"/>
</dbReference>
<evidence type="ECO:0000256" key="5">
    <source>
        <dbReference type="SAM" id="MobiDB-lite"/>
    </source>
</evidence>
<dbReference type="Proteomes" id="UP000664859">
    <property type="component" value="Unassembled WGS sequence"/>
</dbReference>
<accession>A0A835YPP4</accession>
<feature type="region of interest" description="Disordered" evidence="5">
    <location>
        <begin position="1129"/>
        <end position="1150"/>
    </location>
</feature>
<reference evidence="7" key="1">
    <citation type="submission" date="2021-02" db="EMBL/GenBank/DDBJ databases">
        <title>First Annotated Genome of the Yellow-green Alga Tribonema minus.</title>
        <authorList>
            <person name="Mahan K.M."/>
        </authorList>
    </citation>
    <scope>NUCLEOTIDE SEQUENCE</scope>
    <source>
        <strain evidence="7">UTEX B ZZ1240</strain>
    </source>
</reference>
<dbReference type="SMART" id="SM00438">
    <property type="entry name" value="ZnF_NFX"/>
    <property type="match status" value="2"/>
</dbReference>
<evidence type="ECO:0000259" key="6">
    <source>
        <dbReference type="SMART" id="SM00438"/>
    </source>
</evidence>
<dbReference type="GO" id="GO:0031048">
    <property type="term" value="P:regulatory ncRNA-mediated heterochromatin formation"/>
    <property type="evidence" value="ECO:0007669"/>
    <property type="project" value="TreeGrafter"/>
</dbReference>
<evidence type="ECO:0000256" key="3">
    <source>
        <dbReference type="ARBA" id="ARBA00022771"/>
    </source>
</evidence>
<organism evidence="7 8">
    <name type="scientific">Tribonema minus</name>
    <dbReference type="NCBI Taxonomy" id="303371"/>
    <lineage>
        <taxon>Eukaryota</taxon>
        <taxon>Sar</taxon>
        <taxon>Stramenopiles</taxon>
        <taxon>Ochrophyta</taxon>
        <taxon>PX clade</taxon>
        <taxon>Xanthophyceae</taxon>
        <taxon>Tribonematales</taxon>
        <taxon>Tribonemataceae</taxon>
        <taxon>Tribonema</taxon>
    </lineage>
</organism>